<comment type="caution">
    <text evidence="1">The sequence shown here is derived from an EMBL/GenBank/DDBJ whole genome shotgun (WGS) entry which is preliminary data.</text>
</comment>
<evidence type="ECO:0000313" key="2">
    <source>
        <dbReference type="Proteomes" id="UP001156441"/>
    </source>
</evidence>
<reference evidence="1 2" key="1">
    <citation type="submission" date="2021-02" db="EMBL/GenBank/DDBJ databases">
        <title>Actinophytocola xerophila sp. nov., isolated from soil of cotton cropping field.</title>
        <authorList>
            <person name="Huang R."/>
            <person name="Chen X."/>
            <person name="Ge X."/>
            <person name="Liu W."/>
        </authorList>
    </citation>
    <scope>NUCLEOTIDE SEQUENCE [LARGE SCALE GENOMIC DNA]</scope>
    <source>
        <strain evidence="1 2">S1-96</strain>
    </source>
</reference>
<keyword evidence="2" id="KW-1185">Reference proteome</keyword>
<dbReference type="Proteomes" id="UP001156441">
    <property type="component" value="Unassembled WGS sequence"/>
</dbReference>
<protein>
    <submittedName>
        <fullName evidence="1">Uncharacterized protein</fullName>
    </submittedName>
</protein>
<proteinExistence type="predicted"/>
<sequence length="70" mass="7627">MPGEFVDLPHLDDELSIRVVLGNSSDGMQVQFARATLKRLIGLEVDLLAVPHQVDELDYRPPALTAKSAG</sequence>
<name>A0ABT2JKP6_9PSEU</name>
<dbReference type="RefSeq" id="WP_260195893.1">
    <property type="nucleotide sequence ID" value="NZ_JAFFZE010000030.1"/>
</dbReference>
<gene>
    <name evidence="1" type="ORF">JT362_33120</name>
</gene>
<organism evidence="1 2">
    <name type="scientific">Actinophytocola gossypii</name>
    <dbReference type="NCBI Taxonomy" id="2812003"/>
    <lineage>
        <taxon>Bacteria</taxon>
        <taxon>Bacillati</taxon>
        <taxon>Actinomycetota</taxon>
        <taxon>Actinomycetes</taxon>
        <taxon>Pseudonocardiales</taxon>
        <taxon>Pseudonocardiaceae</taxon>
    </lineage>
</organism>
<accession>A0ABT2JKP6</accession>
<dbReference type="EMBL" id="JAFFZE010000030">
    <property type="protein sequence ID" value="MCT2587965.1"/>
    <property type="molecule type" value="Genomic_DNA"/>
</dbReference>
<evidence type="ECO:0000313" key="1">
    <source>
        <dbReference type="EMBL" id="MCT2587965.1"/>
    </source>
</evidence>